<comment type="caution">
    <text evidence="1">The sequence shown here is derived from an EMBL/GenBank/DDBJ whole genome shotgun (WGS) entry which is preliminary data.</text>
</comment>
<sequence length="198" mass="22794">MKKALFVVILTTIFLSTSCSEEPFTIDLDTTYYPLGEEYEWYYEEYVSTYNNGELVSIDTQAYHILVLDSSGTDTSWTFDLEGYFDDLDDPVEITKDSIRVFLEGQGKIRIGKTVNLINPQPDTLEDLYNFFSILYSDDTLKIKLNYASGEGSFFHTVCRVKGQGPTYQSKISMTGEDSVYTLDKFLFLRKESDTTWF</sequence>
<name>A0A9D5QDB3_UNCW3</name>
<dbReference type="EMBL" id="WJKJ01000314">
    <property type="protein sequence ID" value="MBD3365429.1"/>
    <property type="molecule type" value="Genomic_DNA"/>
</dbReference>
<proteinExistence type="predicted"/>
<organism evidence="1 2">
    <name type="scientific">candidate division WOR-3 bacterium</name>
    <dbReference type="NCBI Taxonomy" id="2052148"/>
    <lineage>
        <taxon>Bacteria</taxon>
        <taxon>Bacteria division WOR-3</taxon>
    </lineage>
</organism>
<reference evidence="1" key="1">
    <citation type="submission" date="2019-11" db="EMBL/GenBank/DDBJ databases">
        <title>Microbial mats filling the niche in hypersaline microbial mats.</title>
        <authorList>
            <person name="Wong H.L."/>
            <person name="Macleod F.I."/>
            <person name="White R.A. III"/>
            <person name="Burns B.P."/>
        </authorList>
    </citation>
    <scope>NUCLEOTIDE SEQUENCE</scope>
    <source>
        <strain evidence="1">Bin_327</strain>
    </source>
</reference>
<protein>
    <submittedName>
        <fullName evidence="1">Uncharacterized protein</fullName>
    </submittedName>
</protein>
<gene>
    <name evidence="1" type="ORF">GF359_09480</name>
</gene>
<dbReference type="PROSITE" id="PS51257">
    <property type="entry name" value="PROKAR_LIPOPROTEIN"/>
    <property type="match status" value="1"/>
</dbReference>
<evidence type="ECO:0000313" key="2">
    <source>
        <dbReference type="Proteomes" id="UP000630660"/>
    </source>
</evidence>
<evidence type="ECO:0000313" key="1">
    <source>
        <dbReference type="EMBL" id="MBD3365429.1"/>
    </source>
</evidence>
<accession>A0A9D5QDB3</accession>
<dbReference type="Proteomes" id="UP000630660">
    <property type="component" value="Unassembled WGS sequence"/>
</dbReference>
<dbReference type="AlphaFoldDB" id="A0A9D5QDB3"/>